<dbReference type="EMBL" id="BRXZ01000806">
    <property type="protein sequence ID" value="GMH54440.1"/>
    <property type="molecule type" value="Genomic_DNA"/>
</dbReference>
<comment type="caution">
    <text evidence="1">The sequence shown here is derived from an EMBL/GenBank/DDBJ whole genome shotgun (WGS) entry which is preliminary data.</text>
</comment>
<dbReference type="AlphaFoldDB" id="A0A9W7DU80"/>
<reference evidence="1" key="1">
    <citation type="submission" date="2022-07" db="EMBL/GenBank/DDBJ databases">
        <title>Genome analysis of Parmales, a sister group of diatoms, reveals the evolutionary specialization of diatoms from phago-mixotrophs to photoautotrophs.</title>
        <authorList>
            <person name="Ban H."/>
            <person name="Sato S."/>
            <person name="Yoshikawa S."/>
            <person name="Kazumasa Y."/>
            <person name="Nakamura Y."/>
            <person name="Ichinomiya M."/>
            <person name="Saitoh K."/>
            <person name="Sato N."/>
            <person name="Blanc-Mathieu R."/>
            <person name="Endo H."/>
            <person name="Kuwata A."/>
            <person name="Ogata H."/>
        </authorList>
    </citation>
    <scope>NUCLEOTIDE SEQUENCE</scope>
</reference>
<proteinExistence type="predicted"/>
<protein>
    <submittedName>
        <fullName evidence="1">Uncharacterized protein</fullName>
    </submittedName>
</protein>
<accession>A0A9W7DU80</accession>
<sequence>MVLKPQTERTVKLLTVVATTWVGFHSVFRTEYINHDDKRPHV</sequence>
<keyword evidence="2" id="KW-1185">Reference proteome</keyword>
<feature type="non-terminal residue" evidence="1">
    <location>
        <position position="1"/>
    </location>
</feature>
<evidence type="ECO:0000313" key="2">
    <source>
        <dbReference type="Proteomes" id="UP001165082"/>
    </source>
</evidence>
<gene>
    <name evidence="1" type="ORF">TrRE_jg10897</name>
</gene>
<organism evidence="1 2">
    <name type="scientific">Triparma retinervis</name>
    <dbReference type="NCBI Taxonomy" id="2557542"/>
    <lineage>
        <taxon>Eukaryota</taxon>
        <taxon>Sar</taxon>
        <taxon>Stramenopiles</taxon>
        <taxon>Ochrophyta</taxon>
        <taxon>Bolidophyceae</taxon>
        <taxon>Parmales</taxon>
        <taxon>Triparmaceae</taxon>
        <taxon>Triparma</taxon>
    </lineage>
</organism>
<dbReference type="Proteomes" id="UP001165082">
    <property type="component" value="Unassembled WGS sequence"/>
</dbReference>
<name>A0A9W7DU80_9STRA</name>
<evidence type="ECO:0000313" key="1">
    <source>
        <dbReference type="EMBL" id="GMH54440.1"/>
    </source>
</evidence>